<gene>
    <name evidence="1" type="ORF">SNAT2548_LOCUS11108</name>
</gene>
<organism evidence="1 2">
    <name type="scientific">Symbiodinium natans</name>
    <dbReference type="NCBI Taxonomy" id="878477"/>
    <lineage>
        <taxon>Eukaryota</taxon>
        <taxon>Sar</taxon>
        <taxon>Alveolata</taxon>
        <taxon>Dinophyceae</taxon>
        <taxon>Suessiales</taxon>
        <taxon>Symbiodiniaceae</taxon>
        <taxon>Symbiodinium</taxon>
    </lineage>
</organism>
<comment type="caution">
    <text evidence="1">The sequence shown here is derived from an EMBL/GenBank/DDBJ whole genome shotgun (WGS) entry which is preliminary data.</text>
</comment>
<sequence length="682" mass="74300">MEARCGSSCAGPRHTRTHVRLGSCVSFTGQTCQLRHSTWTLLWATGAWRFASSSWICAARTKMVRLPRASRQCLREALRSVVPSGLEQDLPIPAATREWPQKELKRCQKRLQQKVALALDEGSAGMALPLLRGAFLDGWPTRALEPALQRLLTGMDPQEKDGGLQLCLQILSHSEESLGEASLSSLVALLVDTGRPDAAEAVLQHAVSIGQVKMRTFQPLLEFLAASGAGERLRWIFHHLLQPLVSQRQIRLNGASLATLLRGFGAHPEMQEEVLALLSLAELELPRACLERISREELPGLHMDFVLRPPCNLGQLLPDAGHAEEARGRAAALLKPETLRRLAAAMQDAGNGPATCFVDGPNVGYRGAVQRRQESEGGRKGAGGKNFSREEDMEISNLHAEYFRHDQIEAAMGQLREQGEVPLLIMPARYVFAPPGRRAAAASATVSGPMQPQNRLVESWLVGKSLFVVSDDEPDDVAWIFGTLGAQEEDQSLYVVTRDKAANHRGSIWGVRFGSGQRRDLELERSFRRWSALRLRWYAVAWDGCDHDQGATVRIDGLPPLSMEIQQQNGIWYIPEATGSRWLAIARKKSRAIASLGSPGDAALVAGDTDADCCVKTCTGFVCGQTGFVLRADADTTTGGVGGNSDATCCVKSCSLYECPRGRNLVANAATIIADSENSCCE</sequence>
<dbReference type="OrthoDB" id="427581at2759"/>
<keyword evidence="2" id="KW-1185">Reference proteome</keyword>
<proteinExistence type="predicted"/>
<protein>
    <submittedName>
        <fullName evidence="1">Uncharacterized protein</fullName>
    </submittedName>
</protein>
<dbReference type="EMBL" id="CAJNDS010000968">
    <property type="protein sequence ID" value="CAE7242321.1"/>
    <property type="molecule type" value="Genomic_DNA"/>
</dbReference>
<dbReference type="Proteomes" id="UP000604046">
    <property type="component" value="Unassembled WGS sequence"/>
</dbReference>
<accession>A0A812L6Y5</accession>
<name>A0A812L6Y5_9DINO</name>
<reference evidence="1" key="1">
    <citation type="submission" date="2021-02" db="EMBL/GenBank/DDBJ databases">
        <authorList>
            <person name="Dougan E. K."/>
            <person name="Rhodes N."/>
            <person name="Thang M."/>
            <person name="Chan C."/>
        </authorList>
    </citation>
    <scope>NUCLEOTIDE SEQUENCE</scope>
</reference>
<dbReference type="AlphaFoldDB" id="A0A812L6Y5"/>
<dbReference type="Gene3D" id="1.25.40.10">
    <property type="entry name" value="Tetratricopeptide repeat domain"/>
    <property type="match status" value="1"/>
</dbReference>
<dbReference type="InterPro" id="IPR011990">
    <property type="entry name" value="TPR-like_helical_dom_sf"/>
</dbReference>
<evidence type="ECO:0000313" key="1">
    <source>
        <dbReference type="EMBL" id="CAE7242321.1"/>
    </source>
</evidence>
<evidence type="ECO:0000313" key="2">
    <source>
        <dbReference type="Proteomes" id="UP000604046"/>
    </source>
</evidence>
<dbReference type="Gene3D" id="3.40.50.11980">
    <property type="match status" value="1"/>
</dbReference>